<evidence type="ECO:0000313" key="8">
    <source>
        <dbReference type="Proteomes" id="UP000463700"/>
    </source>
</evidence>
<dbReference type="Gene3D" id="4.10.430.30">
    <property type="match status" value="3"/>
</dbReference>
<dbReference type="AlphaFoldDB" id="A0A6N6WCF0"/>
<accession>A0A6N6WCF0</accession>
<feature type="domain" description="DNA-binding protein H-NS-like C-terminal" evidence="6">
    <location>
        <begin position="126"/>
        <end position="166"/>
    </location>
</feature>
<feature type="domain" description="DNA-binding protein H-NS-like C-terminal" evidence="6">
    <location>
        <begin position="202"/>
        <end position="242"/>
    </location>
</feature>
<feature type="domain" description="DNA-binding protein H-NS-like C-terminal" evidence="6">
    <location>
        <begin position="66"/>
        <end position="106"/>
    </location>
</feature>
<dbReference type="PANTHER" id="PTHR38097:SF2">
    <property type="entry name" value="DNA-BINDING PROTEIN STPA"/>
    <property type="match status" value="1"/>
</dbReference>
<comment type="similarity">
    <text evidence="2">Belongs to the histone-like protein H-NS family.</text>
</comment>
<proteinExistence type="inferred from homology"/>
<name>A0A6N6WCF0_9BURK</name>
<feature type="region of interest" description="Disordered" evidence="5">
    <location>
        <begin position="296"/>
        <end position="332"/>
    </location>
</feature>
<dbReference type="RefSeq" id="WP_154563482.1">
    <property type="nucleotide sequence ID" value="NZ_VOSW01000050.1"/>
</dbReference>
<keyword evidence="3" id="KW-0963">Cytoplasm</keyword>
<evidence type="ECO:0000256" key="3">
    <source>
        <dbReference type="ARBA" id="ARBA00022490"/>
    </source>
</evidence>
<dbReference type="InterPro" id="IPR027444">
    <property type="entry name" value="H-NS_C_dom"/>
</dbReference>
<evidence type="ECO:0000256" key="4">
    <source>
        <dbReference type="ARBA" id="ARBA00023125"/>
    </source>
</evidence>
<dbReference type="EMBL" id="VOSW01000050">
    <property type="protein sequence ID" value="KAE8757190.1"/>
    <property type="molecule type" value="Genomic_DNA"/>
</dbReference>
<dbReference type="GO" id="GO:0003677">
    <property type="term" value="F:DNA binding"/>
    <property type="evidence" value="ECO:0007669"/>
    <property type="project" value="UniProtKB-KW"/>
</dbReference>
<evidence type="ECO:0000313" key="7">
    <source>
        <dbReference type="EMBL" id="KAE8757190.1"/>
    </source>
</evidence>
<dbReference type="OrthoDB" id="5297879at2"/>
<dbReference type="SMART" id="SM00528">
    <property type="entry name" value="HNS"/>
    <property type="match status" value="3"/>
</dbReference>
<comment type="subcellular location">
    <subcellularLocation>
        <location evidence="1">Cytoplasm</location>
        <location evidence="1">Nucleoid</location>
    </subcellularLocation>
</comment>
<sequence length="332" mass="33788">MATTLEAVQAKMKKLQAQADALMAKQSSGVIEKIRELMAKHGLTTADIDAHAGGKQRAKPAAAKTAAKPATSVAKYRDPKSGATWSGHGRAPQWIAAAKNRDKYLVDAAAAAVKPLPAKAAKSVGAYVRGPQPAMYQDPKSGATWTGHGRAPAWLANVKDRSKFLIAGSAEATVATSAGAVSKAKTVAKKASKATGATAGKGERKGPRPALYLDPKSGATWSGRGPAPAWLAAAKDRTSFLIDGAGAAADVSASTKTKPSAKKAVAKKAVVKKVAATKTAPTKKVAVKKVVAEKAASAKVPVKKAPAEKAPRKSVAVPAPVATVESGAELTT</sequence>
<dbReference type="Proteomes" id="UP000463700">
    <property type="component" value="Unassembled WGS sequence"/>
</dbReference>
<feature type="region of interest" description="Disordered" evidence="5">
    <location>
        <begin position="191"/>
        <end position="210"/>
    </location>
</feature>
<dbReference type="SUPFAM" id="SSF81273">
    <property type="entry name" value="H-NS histone-like proteins"/>
    <property type="match status" value="3"/>
</dbReference>
<evidence type="ECO:0000256" key="5">
    <source>
        <dbReference type="SAM" id="MobiDB-lite"/>
    </source>
</evidence>
<evidence type="ECO:0000259" key="6">
    <source>
        <dbReference type="SMART" id="SM00528"/>
    </source>
</evidence>
<gene>
    <name evidence="7" type="ORF">FSO04_24910</name>
</gene>
<organism evidence="7 8">
    <name type="scientific">Paraburkholderia madseniana</name>
    <dbReference type="NCBI Taxonomy" id="2599607"/>
    <lineage>
        <taxon>Bacteria</taxon>
        <taxon>Pseudomonadati</taxon>
        <taxon>Pseudomonadota</taxon>
        <taxon>Betaproteobacteria</taxon>
        <taxon>Burkholderiales</taxon>
        <taxon>Burkholderiaceae</taxon>
        <taxon>Paraburkholderia</taxon>
    </lineage>
</organism>
<evidence type="ECO:0000256" key="1">
    <source>
        <dbReference type="ARBA" id="ARBA00004453"/>
    </source>
</evidence>
<evidence type="ECO:0000256" key="2">
    <source>
        <dbReference type="ARBA" id="ARBA00010610"/>
    </source>
</evidence>
<dbReference type="PANTHER" id="PTHR38097">
    <property type="match status" value="1"/>
</dbReference>
<reference evidence="7 8" key="1">
    <citation type="journal article" date="2020" name="Int. J. Syst. Evol. Microbiol.">
        <title>Paraburkholderia madseniana sp. nov., a phenolic acid-degrading bacterium isolated from acidic forest soil.</title>
        <authorList>
            <person name="Wilhelm R.C."/>
            <person name="Murphy S.J.L."/>
            <person name="Feriancek N.M."/>
            <person name="Karasz D.C."/>
            <person name="DeRito C.M."/>
            <person name="Newman J.D."/>
            <person name="Buckley D.H."/>
        </authorList>
    </citation>
    <scope>NUCLEOTIDE SEQUENCE [LARGE SCALE GENOMIC DNA]</scope>
    <source>
        <strain evidence="7 8">RP11</strain>
    </source>
</reference>
<dbReference type="GO" id="GO:0009295">
    <property type="term" value="C:nucleoid"/>
    <property type="evidence" value="ECO:0007669"/>
    <property type="project" value="UniProtKB-SubCell"/>
</dbReference>
<keyword evidence="4" id="KW-0238">DNA-binding</keyword>
<comment type="caution">
    <text evidence="7">The sequence shown here is derived from an EMBL/GenBank/DDBJ whole genome shotgun (WGS) entry which is preliminary data.</text>
</comment>
<protein>
    <submittedName>
        <fullName evidence="7">H-NS histone family protein</fullName>
    </submittedName>
</protein>
<dbReference type="Pfam" id="PF00816">
    <property type="entry name" value="Histone_HNS"/>
    <property type="match status" value="3"/>
</dbReference>